<dbReference type="RefSeq" id="WP_111744411.1">
    <property type="nucleotide sequence ID" value="NZ_CM009972.1"/>
</dbReference>
<proteinExistence type="predicted"/>
<geneLocation type="plasmid" evidence="2">
    <name>pzkmb1</name>
</geneLocation>
<organism evidence="1 2">
    <name type="scientific">Macrococcoides bohemicum</name>
    <dbReference type="NCBI Taxonomy" id="1903056"/>
    <lineage>
        <taxon>Bacteria</taxon>
        <taxon>Bacillati</taxon>
        <taxon>Bacillota</taxon>
        <taxon>Bacilli</taxon>
        <taxon>Bacillales</taxon>
        <taxon>Staphylococcaceae</taxon>
        <taxon>Macrococcoides</taxon>
    </lineage>
</organism>
<protein>
    <submittedName>
        <fullName evidence="1">Uncharacterized protein</fullName>
    </submittedName>
</protein>
<dbReference type="EMBL" id="PZJG01000030">
    <property type="protein sequence ID" value="RAK47837.1"/>
    <property type="molecule type" value="Genomic_DNA"/>
</dbReference>
<keyword evidence="1" id="KW-0614">Plasmid</keyword>
<accession>A0A328A0K5</accession>
<evidence type="ECO:0000313" key="1">
    <source>
        <dbReference type="EMBL" id="RAK47837.1"/>
    </source>
</evidence>
<gene>
    <name evidence="1" type="ORF">BHX94_12200</name>
</gene>
<reference evidence="1 2" key="1">
    <citation type="journal article" date="2018" name="Front. Microbiol.">
        <title>Description and Comparative Genomics of Macrococcus caseolyticus subsp. hominis subsp. nov., Macrococcus goetzii sp. nov., Macrococcus epidermidis sp. nov., and Macrococcus bohemicus sp. nov., Novel Macrococci From Human Clinical Material With Virulence Potential and Suspected Uptake of Foreign DNA by Natural Transformation.</title>
        <authorList>
            <person name="Maslanova I."/>
            <person name="Wertheimer Z."/>
            <person name="Sedlacek I."/>
            <person name="Svec P."/>
            <person name="Indrakova A."/>
            <person name="Kovarovic V."/>
            <person name="Schumann P."/>
            <person name="Sproer C."/>
            <person name="Kralova S."/>
            <person name="Sedo O."/>
            <person name="Kristofova L."/>
            <person name="Vrbovska V."/>
            <person name="Fuzik T."/>
            <person name="Petras P."/>
            <person name="Zdrahal Z."/>
            <person name="Ruzickova V."/>
            <person name="Doskar J."/>
            <person name="Pantucek R."/>
        </authorList>
    </citation>
    <scope>NUCLEOTIDE SEQUENCE [LARGE SCALE GENOMIC DNA]</scope>
    <source>
        <strain evidence="1 2">03/115</strain>
        <plasmid evidence="1">pZKMB1</plasmid>
    </source>
</reference>
<dbReference type="AlphaFoldDB" id="A0A328A0K5"/>
<name>A0A328A0K5_9STAP</name>
<dbReference type="Proteomes" id="UP000249579">
    <property type="component" value="Plasmid pZKMB1"/>
</dbReference>
<comment type="caution">
    <text evidence="1">The sequence shown here is derived from an EMBL/GenBank/DDBJ whole genome shotgun (WGS) entry which is preliminary data.</text>
</comment>
<sequence length="124" mass="14694">MANVSFAFGSIRAINERGQMVRFTEEIYNKILEINYDDEMLLQEVTEDGETHYNFEATGRWYYENTLLAHAEELKELILKSKDIKDIIFLYEDKESSNFVDYESKYSIMRGELQCLDKSQMSLF</sequence>
<evidence type="ECO:0000313" key="2">
    <source>
        <dbReference type="Proteomes" id="UP000249579"/>
    </source>
</evidence>